<proteinExistence type="predicted"/>
<gene>
    <name evidence="1" type="ORF">GTP77_28955</name>
</gene>
<dbReference type="RefSeq" id="WP_161075612.1">
    <property type="nucleotide sequence ID" value="NZ_CP086370.1"/>
</dbReference>
<keyword evidence="2" id="KW-1185">Reference proteome</keyword>
<comment type="caution">
    <text evidence="1">The sequence shown here is derived from an EMBL/GenBank/DDBJ whole genome shotgun (WGS) entry which is preliminary data.</text>
</comment>
<dbReference type="AlphaFoldDB" id="A0A7X4HHF9"/>
<reference evidence="1 2" key="1">
    <citation type="submission" date="2019-12" db="EMBL/GenBank/DDBJ databases">
        <title>Novel species isolated from a subtropical stream in China.</title>
        <authorList>
            <person name="Lu H."/>
        </authorList>
    </citation>
    <scope>NUCLEOTIDE SEQUENCE [LARGE SCALE GENOMIC DNA]</scope>
    <source>
        <strain evidence="1 2">FT127W</strain>
    </source>
</reference>
<protein>
    <submittedName>
        <fullName evidence="1">Uncharacterized protein</fullName>
    </submittedName>
</protein>
<dbReference type="EMBL" id="WWCU01000069">
    <property type="protein sequence ID" value="MYN11346.1"/>
    <property type="molecule type" value="Genomic_DNA"/>
</dbReference>
<evidence type="ECO:0000313" key="1">
    <source>
        <dbReference type="EMBL" id="MYN11346.1"/>
    </source>
</evidence>
<sequence length="213" mass="22340">MAFSSTSFALDCEAGSQLYRGACTSNSMVDLITCIDATGGNKQQLVAYLDQSNGANNKGGGSIAAGNRVASGKVELQAARETESRAILALGARYFEGATKVCAAHAEKIISMKSEARPGKGKSVSPPSAKLPVAVIASGGSLTFFPGFTIVIRSTSSSEDPSLTNVNIQTPENGTIMVRTDNIAWDISHKGVNYKIRASLNKHNQIVLTLSQK</sequence>
<organism evidence="1 2">
    <name type="scientific">Pseudoduganella aquatica</name>
    <dbReference type="NCBI Taxonomy" id="2660641"/>
    <lineage>
        <taxon>Bacteria</taxon>
        <taxon>Pseudomonadati</taxon>
        <taxon>Pseudomonadota</taxon>
        <taxon>Betaproteobacteria</taxon>
        <taxon>Burkholderiales</taxon>
        <taxon>Oxalobacteraceae</taxon>
        <taxon>Telluria group</taxon>
        <taxon>Pseudoduganella</taxon>
    </lineage>
</organism>
<accession>A0A7X4HHF9</accession>
<name>A0A7X4HHF9_9BURK</name>
<dbReference type="Proteomes" id="UP000450676">
    <property type="component" value="Unassembled WGS sequence"/>
</dbReference>
<evidence type="ECO:0000313" key="2">
    <source>
        <dbReference type="Proteomes" id="UP000450676"/>
    </source>
</evidence>